<evidence type="ECO:0000313" key="1">
    <source>
        <dbReference type="EMBL" id="GAH82152.1"/>
    </source>
</evidence>
<dbReference type="AlphaFoldDB" id="X1IKB8"/>
<dbReference type="EMBL" id="BARU01042189">
    <property type="protein sequence ID" value="GAH82152.1"/>
    <property type="molecule type" value="Genomic_DNA"/>
</dbReference>
<sequence length="126" mass="13025">AILTVGISVVAVPVVLDYALPANAVDFTLRHSVGNGPRLLAAVQTVCFHKILVRINWLNAHGQAAHALEVVVRGACPLLADGADVPVRLLADVVLPAVGAVADKVLDAAHSTLATSSAIAYVRRVP</sequence>
<accession>X1IKB8</accession>
<name>X1IKB8_9ZZZZ</name>
<gene>
    <name evidence="1" type="ORF">S03H2_64875</name>
</gene>
<protein>
    <submittedName>
        <fullName evidence="1">Uncharacterized protein</fullName>
    </submittedName>
</protein>
<reference evidence="1" key="1">
    <citation type="journal article" date="2014" name="Front. Microbiol.">
        <title>High frequency of phylogenetically diverse reductive dehalogenase-homologous genes in deep subseafloor sedimentary metagenomes.</title>
        <authorList>
            <person name="Kawai M."/>
            <person name="Futagami T."/>
            <person name="Toyoda A."/>
            <person name="Takaki Y."/>
            <person name="Nishi S."/>
            <person name="Hori S."/>
            <person name="Arai W."/>
            <person name="Tsubouchi T."/>
            <person name="Morono Y."/>
            <person name="Uchiyama I."/>
            <person name="Ito T."/>
            <person name="Fujiyama A."/>
            <person name="Inagaki F."/>
            <person name="Takami H."/>
        </authorList>
    </citation>
    <scope>NUCLEOTIDE SEQUENCE</scope>
    <source>
        <strain evidence="1">Expedition CK06-06</strain>
    </source>
</reference>
<comment type="caution">
    <text evidence="1">The sequence shown here is derived from an EMBL/GenBank/DDBJ whole genome shotgun (WGS) entry which is preliminary data.</text>
</comment>
<organism evidence="1">
    <name type="scientific">marine sediment metagenome</name>
    <dbReference type="NCBI Taxonomy" id="412755"/>
    <lineage>
        <taxon>unclassified sequences</taxon>
        <taxon>metagenomes</taxon>
        <taxon>ecological metagenomes</taxon>
    </lineage>
</organism>
<feature type="non-terminal residue" evidence="1">
    <location>
        <position position="1"/>
    </location>
</feature>
<proteinExistence type="predicted"/>